<evidence type="ECO:0000256" key="2">
    <source>
        <dbReference type="ARBA" id="ARBA00012438"/>
    </source>
</evidence>
<dbReference type="Pfam" id="PF02518">
    <property type="entry name" value="HATPase_c"/>
    <property type="match status" value="1"/>
</dbReference>
<proteinExistence type="predicted"/>
<keyword evidence="9" id="KW-1133">Transmembrane helix</keyword>
<feature type="transmembrane region" description="Helical" evidence="9">
    <location>
        <begin position="73"/>
        <end position="92"/>
    </location>
</feature>
<dbReference type="Pfam" id="PF00512">
    <property type="entry name" value="HisKA"/>
    <property type="match status" value="1"/>
</dbReference>
<dbReference type="Gene3D" id="1.10.287.130">
    <property type="match status" value="1"/>
</dbReference>
<keyword evidence="5" id="KW-0547">Nucleotide-binding</keyword>
<dbReference type="Gene3D" id="3.30.450.20">
    <property type="entry name" value="PAS domain"/>
    <property type="match status" value="1"/>
</dbReference>
<sequence length="503" mass="54238">MRFLLGALTATGIFLIDTFTMLQSSVATLYILVLVAIGDLVTSRAISSAAAACAGLTLVSFGMNHGMDPGAGALLRLVVSVTAIVLAAALIARGNTLRLSTAKALRASEAKYRDIFDTLAVAIWEHDFRAVKAEIQALRAGGVTDLRSYLVDHPEFVIKTRRMVQITDANETALRLLHIPTKEQFFSNLAGFLPETDESFAECLIALDEGWPIFESKAQVRTATGNPVDIIVALTFPPGGRGLDRIYGSILDITERKRIEGVLDRTRAELDRATRAAAGSELSATLAHEINQPLSAVRTYTDAAGRWLSRRPPNIDEALDAVNHAADAAAKAGEIITRVRRFLSKSAHERTPMTVDLVIRSGVDLVQGQIAATATTLVLNLRAGAARVCGDKALVQQLLLNLIDNALQAMDQHGAEQPRLLVETRCESGSVYVTVSDNGPGFAREACDRAFEAFFTTREGSMGLGLTMCRSIAERHDGSIRIDRSRLERGAAVEVRLPALPAE</sequence>
<evidence type="ECO:0000256" key="3">
    <source>
        <dbReference type="ARBA" id="ARBA00022553"/>
    </source>
</evidence>
<dbReference type="GO" id="GO:0000155">
    <property type="term" value="F:phosphorelay sensor kinase activity"/>
    <property type="evidence" value="ECO:0007669"/>
    <property type="project" value="InterPro"/>
</dbReference>
<evidence type="ECO:0000313" key="12">
    <source>
        <dbReference type="Proteomes" id="UP000180215"/>
    </source>
</evidence>
<dbReference type="CDD" id="cd00082">
    <property type="entry name" value="HisKA"/>
    <property type="match status" value="1"/>
</dbReference>
<dbReference type="EC" id="2.7.13.3" evidence="2"/>
<keyword evidence="3" id="KW-0597">Phosphoprotein</keyword>
<dbReference type="SMART" id="SM00387">
    <property type="entry name" value="HATPase_c"/>
    <property type="match status" value="1"/>
</dbReference>
<evidence type="ECO:0000259" key="10">
    <source>
        <dbReference type="PROSITE" id="PS50109"/>
    </source>
</evidence>
<dbReference type="SUPFAM" id="SSF55785">
    <property type="entry name" value="PYP-like sensor domain (PAS domain)"/>
    <property type="match status" value="1"/>
</dbReference>
<reference evidence="11 12" key="1">
    <citation type="submission" date="2016-10" db="EMBL/GenBank/DDBJ databases">
        <title>Draft genome sequence of Methylobacterium extorquens CP3, a seed endophyte of Crotalaria pumila with plant growth-promoting and metal tolerance properties.</title>
        <authorList>
            <person name="Sanchez-Lopez A.S."/>
            <person name="Van Hamme J.D."/>
            <person name="Thijs S."/>
            <person name="Mcammond B.M."/>
            <person name="Stevens V."/>
            <person name="Gonzalez-Chavez M.D.C."/>
            <person name="Vangronsveld J."/>
        </authorList>
    </citation>
    <scope>NUCLEOTIDE SEQUENCE [LARGE SCALE GENOMIC DNA]</scope>
    <source>
        <strain evidence="11 12">CP3</strain>
    </source>
</reference>
<dbReference type="InterPro" id="IPR003594">
    <property type="entry name" value="HATPase_dom"/>
</dbReference>
<keyword evidence="6" id="KW-0418">Kinase</keyword>
<evidence type="ECO:0000256" key="6">
    <source>
        <dbReference type="ARBA" id="ARBA00022777"/>
    </source>
</evidence>
<evidence type="ECO:0000256" key="9">
    <source>
        <dbReference type="SAM" id="Phobius"/>
    </source>
</evidence>
<evidence type="ECO:0000256" key="5">
    <source>
        <dbReference type="ARBA" id="ARBA00022741"/>
    </source>
</evidence>
<dbReference type="InterPro" id="IPR036890">
    <property type="entry name" value="HATPase_C_sf"/>
</dbReference>
<evidence type="ECO:0000313" key="11">
    <source>
        <dbReference type="EMBL" id="OHV16502.1"/>
    </source>
</evidence>
<dbReference type="SUPFAM" id="SSF47384">
    <property type="entry name" value="Homodimeric domain of signal transducing histidine kinase"/>
    <property type="match status" value="1"/>
</dbReference>
<dbReference type="EMBL" id="MNAO01000120">
    <property type="protein sequence ID" value="OHV16502.1"/>
    <property type="molecule type" value="Genomic_DNA"/>
</dbReference>
<dbReference type="SUPFAM" id="SSF55874">
    <property type="entry name" value="ATPase domain of HSP90 chaperone/DNA topoisomerase II/histidine kinase"/>
    <property type="match status" value="1"/>
</dbReference>
<keyword evidence="9" id="KW-0472">Membrane</keyword>
<comment type="catalytic activity">
    <reaction evidence="1">
        <text>ATP + protein L-histidine = ADP + protein N-phospho-L-histidine.</text>
        <dbReference type="EC" id="2.7.13.3"/>
    </reaction>
</comment>
<accession>A0A1S1P7C2</accession>
<dbReference type="InterPro" id="IPR004358">
    <property type="entry name" value="Sig_transdc_His_kin-like_C"/>
</dbReference>
<dbReference type="InterPro" id="IPR035965">
    <property type="entry name" value="PAS-like_dom_sf"/>
</dbReference>
<organism evidence="11 12">
    <name type="scientific">Methylorubrum extorquens</name>
    <name type="common">Methylobacterium dichloromethanicum</name>
    <name type="synonym">Methylobacterium extorquens</name>
    <dbReference type="NCBI Taxonomy" id="408"/>
    <lineage>
        <taxon>Bacteria</taxon>
        <taxon>Pseudomonadati</taxon>
        <taxon>Pseudomonadota</taxon>
        <taxon>Alphaproteobacteria</taxon>
        <taxon>Hyphomicrobiales</taxon>
        <taxon>Methylobacteriaceae</taxon>
        <taxon>Methylorubrum</taxon>
    </lineage>
</organism>
<feature type="domain" description="Histidine kinase" evidence="10">
    <location>
        <begin position="285"/>
        <end position="501"/>
    </location>
</feature>
<feature type="transmembrane region" description="Helical" evidence="9">
    <location>
        <begin position="49"/>
        <end position="67"/>
    </location>
</feature>
<name>A0A1S1P7C2_METEX</name>
<dbReference type="Proteomes" id="UP000180215">
    <property type="component" value="Unassembled WGS sequence"/>
</dbReference>
<comment type="caution">
    <text evidence="11">The sequence shown here is derived from an EMBL/GenBank/DDBJ whole genome shotgun (WGS) entry which is preliminary data.</text>
</comment>
<dbReference type="InterPro" id="IPR003661">
    <property type="entry name" value="HisK_dim/P_dom"/>
</dbReference>
<keyword evidence="8" id="KW-0902">Two-component regulatory system</keyword>
<dbReference type="PROSITE" id="PS50109">
    <property type="entry name" value="HIS_KIN"/>
    <property type="match status" value="1"/>
</dbReference>
<dbReference type="SMART" id="SM00388">
    <property type="entry name" value="HisKA"/>
    <property type="match status" value="1"/>
</dbReference>
<dbReference type="PANTHER" id="PTHR43065">
    <property type="entry name" value="SENSOR HISTIDINE KINASE"/>
    <property type="match status" value="1"/>
</dbReference>
<evidence type="ECO:0000256" key="4">
    <source>
        <dbReference type="ARBA" id="ARBA00022679"/>
    </source>
</evidence>
<keyword evidence="9" id="KW-0812">Transmembrane</keyword>
<dbReference type="InterPro" id="IPR036097">
    <property type="entry name" value="HisK_dim/P_sf"/>
</dbReference>
<dbReference type="AlphaFoldDB" id="A0A1S1P7C2"/>
<dbReference type="PRINTS" id="PR00344">
    <property type="entry name" value="BCTRLSENSOR"/>
</dbReference>
<gene>
    <name evidence="11" type="ORF">BK022_11720</name>
</gene>
<dbReference type="InterPro" id="IPR005467">
    <property type="entry name" value="His_kinase_dom"/>
</dbReference>
<evidence type="ECO:0000256" key="7">
    <source>
        <dbReference type="ARBA" id="ARBA00022840"/>
    </source>
</evidence>
<dbReference type="Gene3D" id="3.30.565.10">
    <property type="entry name" value="Histidine kinase-like ATPase, C-terminal domain"/>
    <property type="match status" value="1"/>
</dbReference>
<keyword evidence="4" id="KW-0808">Transferase</keyword>
<dbReference type="GO" id="GO:0005524">
    <property type="term" value="F:ATP binding"/>
    <property type="evidence" value="ECO:0007669"/>
    <property type="project" value="UniProtKB-KW"/>
</dbReference>
<protein>
    <recommendedName>
        <fullName evidence="2">histidine kinase</fullName>
        <ecNumber evidence="2">2.7.13.3</ecNumber>
    </recommendedName>
</protein>
<evidence type="ECO:0000256" key="1">
    <source>
        <dbReference type="ARBA" id="ARBA00000085"/>
    </source>
</evidence>
<evidence type="ECO:0000256" key="8">
    <source>
        <dbReference type="ARBA" id="ARBA00023012"/>
    </source>
</evidence>
<keyword evidence="7" id="KW-0067">ATP-binding</keyword>
<dbReference type="PANTHER" id="PTHR43065:SF10">
    <property type="entry name" value="PEROXIDE STRESS-ACTIVATED HISTIDINE KINASE MAK3"/>
    <property type="match status" value="1"/>
</dbReference>